<evidence type="ECO:0000256" key="1">
    <source>
        <dbReference type="SAM" id="MobiDB-lite"/>
    </source>
</evidence>
<name>A0AAV9VGI0_9PEZI</name>
<reference evidence="2 3" key="1">
    <citation type="submission" date="2019-10" db="EMBL/GenBank/DDBJ databases">
        <authorList>
            <person name="Palmer J.M."/>
        </authorList>
    </citation>
    <scope>NUCLEOTIDE SEQUENCE [LARGE SCALE GENOMIC DNA]</scope>
    <source>
        <strain evidence="2 3">TWF696</strain>
    </source>
</reference>
<dbReference type="EMBL" id="JAVHNQ010000001">
    <property type="protein sequence ID" value="KAK6358855.1"/>
    <property type="molecule type" value="Genomic_DNA"/>
</dbReference>
<gene>
    <name evidence="2" type="ORF">TWF696_000035</name>
</gene>
<dbReference type="AlphaFoldDB" id="A0AAV9VGI0"/>
<sequence>MQLAPRPDHSCLHDVQMTSLQLQCPQSQLLVDFAASVSVRVPHKHWALGENPLWRALAVEGSQNVPLDIKLLWNHGALPEAWSSLAEFLGQAISEAALWGQLGLVASLAIPSHDSVSLTLHSTYHIALPPDLLLPTSAIQAIRWTLAFTSISQVHVACPPLQHIQPLVDDCINSFLNDRRGAPAIAGGLLTPGISQQIRSAMTSIEAITSTLARYASQCDDYGQFRLKIETLKETIASVSHVTDEAIDLQGIIKGQVYHQIMRALQSTRSRKRTKFTSSNSENELLSKPLERFQDLFEDSRALLSNEEAGDEGEAANGEAEQSDFEDLFEECDDNYSDFEDLLEETQETRPPNQENTDMIPDSPAPAPPQNILNSQHSQNHDFDMTSDRSESEYTMLDDSLATSASAYACEGDDYNDFCDIESSQPPMPYSILIEKNLESAPGKEASLAFRTKNVVDEEERMLMML</sequence>
<comment type="caution">
    <text evidence="2">The sequence shown here is derived from an EMBL/GenBank/DDBJ whole genome shotgun (WGS) entry which is preliminary data.</text>
</comment>
<dbReference type="Proteomes" id="UP001375240">
    <property type="component" value="Unassembled WGS sequence"/>
</dbReference>
<organism evidence="2 3">
    <name type="scientific">Orbilia brochopaga</name>
    <dbReference type="NCBI Taxonomy" id="3140254"/>
    <lineage>
        <taxon>Eukaryota</taxon>
        <taxon>Fungi</taxon>
        <taxon>Dikarya</taxon>
        <taxon>Ascomycota</taxon>
        <taxon>Pezizomycotina</taxon>
        <taxon>Orbiliomycetes</taxon>
        <taxon>Orbiliales</taxon>
        <taxon>Orbiliaceae</taxon>
        <taxon>Orbilia</taxon>
    </lineage>
</organism>
<protein>
    <submittedName>
        <fullName evidence="2">Uncharacterized protein</fullName>
    </submittedName>
</protein>
<keyword evidence="3" id="KW-1185">Reference proteome</keyword>
<proteinExistence type="predicted"/>
<feature type="region of interest" description="Disordered" evidence="1">
    <location>
        <begin position="346"/>
        <end position="394"/>
    </location>
</feature>
<evidence type="ECO:0000313" key="2">
    <source>
        <dbReference type="EMBL" id="KAK6358855.1"/>
    </source>
</evidence>
<accession>A0AAV9VGI0</accession>
<evidence type="ECO:0000313" key="3">
    <source>
        <dbReference type="Proteomes" id="UP001375240"/>
    </source>
</evidence>
<feature type="compositionally biased region" description="Basic and acidic residues" evidence="1">
    <location>
        <begin position="379"/>
        <end position="392"/>
    </location>
</feature>